<evidence type="ECO:0000313" key="3">
    <source>
        <dbReference type="EMBL" id="TWI70050.1"/>
    </source>
</evidence>
<keyword evidence="4" id="KW-1185">Reference proteome</keyword>
<dbReference type="SUPFAM" id="SSF53474">
    <property type="entry name" value="alpha/beta-Hydrolases"/>
    <property type="match status" value="1"/>
</dbReference>
<dbReference type="PANTHER" id="PTHR48081:SF8">
    <property type="entry name" value="ALPHA_BETA HYDROLASE FOLD-3 DOMAIN-CONTAINING PROTEIN-RELATED"/>
    <property type="match status" value="1"/>
</dbReference>
<dbReference type="InterPro" id="IPR013094">
    <property type="entry name" value="AB_hydrolase_3"/>
</dbReference>
<proteinExistence type="predicted"/>
<accession>A0A562RNR7</accession>
<comment type="caution">
    <text evidence="3">The sequence shown here is derived from an EMBL/GenBank/DDBJ whole genome shotgun (WGS) entry which is preliminary data.</text>
</comment>
<gene>
    <name evidence="3" type="ORF">IP91_01128</name>
</gene>
<protein>
    <submittedName>
        <fullName evidence="3">Acetyl esterase/lipase</fullName>
    </submittedName>
</protein>
<dbReference type="Proteomes" id="UP000318431">
    <property type="component" value="Unassembled WGS sequence"/>
</dbReference>
<dbReference type="Pfam" id="PF07859">
    <property type="entry name" value="Abhydrolase_3"/>
    <property type="match status" value="1"/>
</dbReference>
<dbReference type="Gene3D" id="3.40.50.1820">
    <property type="entry name" value="alpha/beta hydrolase"/>
    <property type="match status" value="1"/>
</dbReference>
<dbReference type="InterPro" id="IPR029058">
    <property type="entry name" value="AB_hydrolase_fold"/>
</dbReference>
<dbReference type="InterPro" id="IPR050300">
    <property type="entry name" value="GDXG_lipolytic_enzyme"/>
</dbReference>
<keyword evidence="1" id="KW-0378">Hydrolase</keyword>
<sequence>MTKLLLDEHVIQAVRRFNGLLARMPRFKIRNRFTPRLIQSLLRMSQLGADRKLARANVRVEQHIAKDGGLSVPVRVLRPAGAACGVVLDLHGGGWVIGNPQMNDALNAALVADCQVTVVSVDYRLVPRFPLQAAMDDCLAAARWLLAGGPGDVDGLPVFFVGESAGAHLAGTVLLRLKDQPQCLERVAGAVLYYGVYDLAGTPKVHAADATTLVLDGPGMAEALRMLTPGFSDAERRAAPHSPLYGDLAGMPPALMYGGERDPLLDDTTSMAQRWRAVADVELHVLPEAPHGFLHFPTPLGRVVQLHTHAWIRQRISVVHNDRRAGVTAAL</sequence>
<evidence type="ECO:0000313" key="4">
    <source>
        <dbReference type="Proteomes" id="UP000318431"/>
    </source>
</evidence>
<evidence type="ECO:0000259" key="2">
    <source>
        <dbReference type="Pfam" id="PF07859"/>
    </source>
</evidence>
<name>A0A562RNR7_9BURK</name>
<dbReference type="EMBL" id="VLLB01000001">
    <property type="protein sequence ID" value="TWI70050.1"/>
    <property type="molecule type" value="Genomic_DNA"/>
</dbReference>
<feature type="domain" description="Alpha/beta hydrolase fold-3" evidence="2">
    <location>
        <begin position="87"/>
        <end position="294"/>
    </location>
</feature>
<dbReference type="GO" id="GO:0016787">
    <property type="term" value="F:hydrolase activity"/>
    <property type="evidence" value="ECO:0007669"/>
    <property type="project" value="UniProtKB-KW"/>
</dbReference>
<evidence type="ECO:0000256" key="1">
    <source>
        <dbReference type="ARBA" id="ARBA00022801"/>
    </source>
</evidence>
<dbReference type="RefSeq" id="WP_145647747.1">
    <property type="nucleotide sequence ID" value="NZ_VLLB01000001.1"/>
</dbReference>
<organism evidence="3 4">
    <name type="scientific">Pseudoduganella lurida</name>
    <dbReference type="NCBI Taxonomy" id="1036180"/>
    <lineage>
        <taxon>Bacteria</taxon>
        <taxon>Pseudomonadati</taxon>
        <taxon>Pseudomonadota</taxon>
        <taxon>Betaproteobacteria</taxon>
        <taxon>Burkholderiales</taxon>
        <taxon>Oxalobacteraceae</taxon>
        <taxon>Telluria group</taxon>
        <taxon>Pseudoduganella</taxon>
    </lineage>
</organism>
<reference evidence="3 4" key="1">
    <citation type="journal article" date="2015" name="Stand. Genomic Sci.">
        <title>Genomic Encyclopedia of Bacterial and Archaeal Type Strains, Phase III: the genomes of soil and plant-associated and newly described type strains.</title>
        <authorList>
            <person name="Whitman W.B."/>
            <person name="Woyke T."/>
            <person name="Klenk H.P."/>
            <person name="Zhou Y."/>
            <person name="Lilburn T.G."/>
            <person name="Beck B.J."/>
            <person name="De Vos P."/>
            <person name="Vandamme P."/>
            <person name="Eisen J.A."/>
            <person name="Garrity G."/>
            <person name="Hugenholtz P."/>
            <person name="Kyrpides N.C."/>
        </authorList>
    </citation>
    <scope>NUCLEOTIDE SEQUENCE [LARGE SCALE GENOMIC DNA]</scope>
    <source>
        <strain evidence="3 4">CGMCC 1.10822</strain>
    </source>
</reference>
<dbReference type="AlphaFoldDB" id="A0A562RNR7"/>
<dbReference type="PANTHER" id="PTHR48081">
    <property type="entry name" value="AB HYDROLASE SUPERFAMILY PROTEIN C4A8.06C"/>
    <property type="match status" value="1"/>
</dbReference>
<dbReference type="OrthoDB" id="9794445at2"/>